<feature type="domain" description="Acyl-CoA thioesterase-like C-terminal" evidence="3">
    <location>
        <begin position="146"/>
        <end position="283"/>
    </location>
</feature>
<dbReference type="InterPro" id="IPR042171">
    <property type="entry name" value="Acyl-CoA_hotdog"/>
</dbReference>
<dbReference type="EMBL" id="JAMOIL010000010">
    <property type="protein sequence ID" value="MCM0620574.1"/>
    <property type="molecule type" value="Genomic_DNA"/>
</dbReference>
<sequence length="285" mass="30092">MSTEPLAASTHEFDRQTAVRPLPGTAPDAPAGRYAAALTGGWSVGGGVNGGFQLGVVGAAVRAHLPAHSDPVSISAHYLSAGTDGPAEVEVDLERVGRLATVRARLMQGGATRIAAIGTFGDLAAAHEAAAGDERLTATPPDLPAPERCPGPEHTPPQMLEIAPMMERFEMRFDPACAGFAVGAPSGQGRLSAWFRFRDGREPDTLSLLTALDVLPPVTFDLGRPGWAPTLSLTAHVRRRPAPGWLRITQATRHLAGGMFEEDCEVWDADDHLVAQARQLALVPR</sequence>
<accession>A0A9X2IFL3</accession>
<dbReference type="PANTHER" id="PTHR38110:SF1">
    <property type="entry name" value="THIOESTERASE DOMAIN-CONTAINING PROTEIN"/>
    <property type="match status" value="1"/>
</dbReference>
<evidence type="ECO:0000256" key="1">
    <source>
        <dbReference type="SAM" id="MobiDB-lite"/>
    </source>
</evidence>
<organism evidence="4 5">
    <name type="scientific">Nocardioides bruguierae</name>
    <dbReference type="NCBI Taxonomy" id="2945102"/>
    <lineage>
        <taxon>Bacteria</taxon>
        <taxon>Bacillati</taxon>
        <taxon>Actinomycetota</taxon>
        <taxon>Actinomycetes</taxon>
        <taxon>Propionibacteriales</taxon>
        <taxon>Nocardioidaceae</taxon>
        <taxon>Nocardioides</taxon>
    </lineage>
</organism>
<feature type="domain" description="Acyl-CoA thioesterase-like N-terminal HotDog" evidence="2">
    <location>
        <begin position="39"/>
        <end position="121"/>
    </location>
</feature>
<proteinExistence type="predicted"/>
<dbReference type="Gene3D" id="2.40.160.210">
    <property type="entry name" value="Acyl-CoA thioesterase, double hotdog domain"/>
    <property type="match status" value="1"/>
</dbReference>
<dbReference type="SUPFAM" id="SSF54637">
    <property type="entry name" value="Thioesterase/thiol ester dehydrase-isomerase"/>
    <property type="match status" value="2"/>
</dbReference>
<name>A0A9X2IFL3_9ACTN</name>
<feature type="region of interest" description="Disordered" evidence="1">
    <location>
        <begin position="1"/>
        <end position="26"/>
    </location>
</feature>
<dbReference type="InterPro" id="IPR049449">
    <property type="entry name" value="TesB_ACOT8-like_N"/>
</dbReference>
<dbReference type="PANTHER" id="PTHR38110">
    <property type="entry name" value="CHROMOSOME 23, WHOLE GENOME SHOTGUN SEQUENCE"/>
    <property type="match status" value="1"/>
</dbReference>
<evidence type="ECO:0000313" key="5">
    <source>
        <dbReference type="Proteomes" id="UP001139485"/>
    </source>
</evidence>
<dbReference type="Pfam" id="PF20789">
    <property type="entry name" value="4HBT_3C"/>
    <property type="match status" value="1"/>
</dbReference>
<comment type="caution">
    <text evidence="4">The sequence shown here is derived from an EMBL/GenBank/DDBJ whole genome shotgun (WGS) entry which is preliminary data.</text>
</comment>
<evidence type="ECO:0000259" key="2">
    <source>
        <dbReference type="Pfam" id="PF13622"/>
    </source>
</evidence>
<keyword evidence="5" id="KW-1185">Reference proteome</keyword>
<gene>
    <name evidence="4" type="ORF">M8330_09735</name>
</gene>
<reference evidence="4" key="1">
    <citation type="submission" date="2022-05" db="EMBL/GenBank/DDBJ databases">
        <authorList>
            <person name="Tuo L."/>
        </authorList>
    </citation>
    <scope>NUCLEOTIDE SEQUENCE</scope>
    <source>
        <strain evidence="4">BSK12Z-4</strain>
    </source>
</reference>
<dbReference type="AlphaFoldDB" id="A0A9X2IFL3"/>
<dbReference type="InterPro" id="IPR029069">
    <property type="entry name" value="HotDog_dom_sf"/>
</dbReference>
<evidence type="ECO:0000259" key="3">
    <source>
        <dbReference type="Pfam" id="PF20789"/>
    </source>
</evidence>
<protein>
    <submittedName>
        <fullName evidence="4">Thioesterase family protein</fullName>
    </submittedName>
</protein>
<dbReference type="RefSeq" id="WP_250827163.1">
    <property type="nucleotide sequence ID" value="NZ_JAMOIL010000010.1"/>
</dbReference>
<evidence type="ECO:0000313" key="4">
    <source>
        <dbReference type="EMBL" id="MCM0620574.1"/>
    </source>
</evidence>
<dbReference type="InterPro" id="IPR052389">
    <property type="entry name" value="Sec_Metab_Biosynth-Assoc"/>
</dbReference>
<dbReference type="Proteomes" id="UP001139485">
    <property type="component" value="Unassembled WGS sequence"/>
</dbReference>
<dbReference type="Pfam" id="PF13622">
    <property type="entry name" value="4HBT_3"/>
    <property type="match status" value="1"/>
</dbReference>
<dbReference type="InterPro" id="IPR049450">
    <property type="entry name" value="ACOT8-like_C"/>
</dbReference>